<proteinExistence type="inferred from homology"/>
<evidence type="ECO:0000256" key="3">
    <source>
        <dbReference type="ARBA" id="ARBA00022737"/>
    </source>
</evidence>
<feature type="compositionally biased region" description="Acidic residues" evidence="8">
    <location>
        <begin position="440"/>
        <end position="449"/>
    </location>
</feature>
<comment type="catalytic activity">
    <reaction evidence="7">
        <text>O-phospho-L-threonyl-[protein] + H2O = L-threonyl-[protein] + phosphate</text>
        <dbReference type="Rhea" id="RHEA:47004"/>
        <dbReference type="Rhea" id="RHEA-COMP:11060"/>
        <dbReference type="Rhea" id="RHEA-COMP:11605"/>
        <dbReference type="ChEBI" id="CHEBI:15377"/>
        <dbReference type="ChEBI" id="CHEBI:30013"/>
        <dbReference type="ChEBI" id="CHEBI:43474"/>
        <dbReference type="ChEBI" id="CHEBI:61977"/>
        <dbReference type="EC" id="3.1.3.16"/>
    </reaction>
</comment>
<dbReference type="SMART" id="SM00156">
    <property type="entry name" value="PP2Ac"/>
    <property type="match status" value="1"/>
</dbReference>
<evidence type="ECO:0000256" key="7">
    <source>
        <dbReference type="RuleBase" id="RU004273"/>
    </source>
</evidence>
<keyword evidence="3" id="KW-0677">Repeat</keyword>
<dbReference type="Proteomes" id="UP000626109">
    <property type="component" value="Unassembled WGS sequence"/>
</dbReference>
<dbReference type="Pfam" id="PF00149">
    <property type="entry name" value="Metallophos"/>
    <property type="match status" value="1"/>
</dbReference>
<dbReference type="GO" id="GO:0046872">
    <property type="term" value="F:metal ion binding"/>
    <property type="evidence" value="ECO:0007669"/>
    <property type="project" value="UniProtKB-KW"/>
</dbReference>
<gene>
    <name evidence="10" type="ORF">PGLA2088_LOCUS25321</name>
</gene>
<comment type="cofactor">
    <cofactor evidence="1">
        <name>Mn(2+)</name>
        <dbReference type="ChEBI" id="CHEBI:29035"/>
    </cofactor>
</comment>
<evidence type="ECO:0000256" key="6">
    <source>
        <dbReference type="PIRSR" id="PIRSR033096-1"/>
    </source>
</evidence>
<comment type="similarity">
    <text evidence="7">Belongs to the PPP phosphatase family.</text>
</comment>
<dbReference type="PANTHER" id="PTHR45668:SF5">
    <property type="entry name" value="SERINE_THREONINE-PROTEIN PHOSPHATASE 5"/>
    <property type="match status" value="1"/>
</dbReference>
<sequence length="449" mass="49898">ASSGAPAAPAGAWMPRLTPWGAEDLVKERQRALTFDEPAADYAGPRYTKGSDITDAWLQKLMDFQKTGGLLPKKDAYLVVLDIIAQLKSEGAMGELEVKAGESLTVFGDLHGQYFDVLNILGLSGMPSTKTPFLFNGDFVDRGSWSIEVILLLYCMKLKDPKTVYFNRGNHEMLEANLIYGFAGETGLKYDLDLFNLFSESFRNLPLTHLVNKEALVVHAGLPGPRPRIWLPGQTHDPEDAVPVNAKCCTLEEIKNIDRYTELTPASYKAAVDESPRPEEKWETDTRMIVDFLWSDPRGGVGYGPSYRKSRGVFMFGPDVTKQFCEENNLKLIIRSHEVKAEGWLRDHPTLMSVFSAPNYLDTGGNYGAFLRLTPTGPGGELEVTPTSYKCVPHPDVPPMSHQAFIIENHPHLMRTMKKKEASDGDDFGDSDVSGYQGPDEWEEMPVAA</sequence>
<dbReference type="PIRSF" id="PIRSF033096">
    <property type="entry name" value="PPPtase_5"/>
    <property type="match status" value="1"/>
</dbReference>
<keyword evidence="4 7" id="KW-0378">Hydrolase</keyword>
<dbReference type="InterPro" id="IPR029052">
    <property type="entry name" value="Metallo-depent_PP-like"/>
</dbReference>
<dbReference type="InterPro" id="IPR006186">
    <property type="entry name" value="Ser/Thr-sp_prot-phosphatase"/>
</dbReference>
<feature type="active site" description="Proton donor/acceptor" evidence="6">
    <location>
        <position position="171"/>
    </location>
</feature>
<dbReference type="PROSITE" id="PS00125">
    <property type="entry name" value="SER_THR_PHOSPHATASE"/>
    <property type="match status" value="1"/>
</dbReference>
<accession>A0A813JQQ2</accession>
<keyword evidence="2" id="KW-0479">Metal-binding</keyword>
<dbReference type="InterPro" id="IPR013235">
    <property type="entry name" value="PPP_dom"/>
</dbReference>
<reference evidence="10" key="1">
    <citation type="submission" date="2021-02" db="EMBL/GenBank/DDBJ databases">
        <authorList>
            <person name="Dougan E. K."/>
            <person name="Rhodes N."/>
            <person name="Thang M."/>
            <person name="Chan C."/>
        </authorList>
    </citation>
    <scope>NUCLEOTIDE SEQUENCE</scope>
</reference>
<evidence type="ECO:0000256" key="1">
    <source>
        <dbReference type="ARBA" id="ARBA00001936"/>
    </source>
</evidence>
<protein>
    <recommendedName>
        <fullName evidence="7">Serine/threonine-protein phosphatase</fullName>
        <ecNumber evidence="7">3.1.3.16</ecNumber>
    </recommendedName>
</protein>
<evidence type="ECO:0000256" key="4">
    <source>
        <dbReference type="ARBA" id="ARBA00022801"/>
    </source>
</evidence>
<dbReference type="Gene3D" id="3.60.21.10">
    <property type="match status" value="1"/>
</dbReference>
<comment type="caution">
    <text evidence="10">The sequence shown here is derived from an EMBL/GenBank/DDBJ whole genome shotgun (WGS) entry which is preliminary data.</text>
</comment>
<dbReference type="GO" id="GO:0004722">
    <property type="term" value="F:protein serine/threonine phosphatase activity"/>
    <property type="evidence" value="ECO:0007669"/>
    <property type="project" value="UniProtKB-EC"/>
</dbReference>
<dbReference type="SUPFAM" id="SSF56300">
    <property type="entry name" value="Metallo-dependent phosphatases"/>
    <property type="match status" value="1"/>
</dbReference>
<evidence type="ECO:0000256" key="2">
    <source>
        <dbReference type="ARBA" id="ARBA00022723"/>
    </source>
</evidence>
<keyword evidence="5" id="KW-0464">Manganese</keyword>
<dbReference type="PRINTS" id="PR00114">
    <property type="entry name" value="STPHPHTASE"/>
</dbReference>
<evidence type="ECO:0000259" key="9">
    <source>
        <dbReference type="PROSITE" id="PS00125"/>
    </source>
</evidence>
<dbReference type="Pfam" id="PF08321">
    <property type="entry name" value="PPP5"/>
    <property type="match status" value="1"/>
</dbReference>
<evidence type="ECO:0000313" key="11">
    <source>
        <dbReference type="Proteomes" id="UP000626109"/>
    </source>
</evidence>
<feature type="non-terminal residue" evidence="10">
    <location>
        <position position="449"/>
    </location>
</feature>
<dbReference type="EMBL" id="CAJNNW010026697">
    <property type="protein sequence ID" value="CAE8687129.1"/>
    <property type="molecule type" value="Genomic_DNA"/>
</dbReference>
<dbReference type="InterPro" id="IPR051134">
    <property type="entry name" value="PPP_phosphatase"/>
</dbReference>
<name>A0A813JQQ2_POLGL</name>
<dbReference type="AlphaFoldDB" id="A0A813JQQ2"/>
<dbReference type="EC" id="3.1.3.16" evidence="7"/>
<feature type="region of interest" description="Disordered" evidence="8">
    <location>
        <begin position="417"/>
        <end position="449"/>
    </location>
</feature>
<organism evidence="10 11">
    <name type="scientific">Polarella glacialis</name>
    <name type="common">Dinoflagellate</name>
    <dbReference type="NCBI Taxonomy" id="89957"/>
    <lineage>
        <taxon>Eukaryota</taxon>
        <taxon>Sar</taxon>
        <taxon>Alveolata</taxon>
        <taxon>Dinophyceae</taxon>
        <taxon>Suessiales</taxon>
        <taxon>Suessiaceae</taxon>
        <taxon>Polarella</taxon>
    </lineage>
</organism>
<evidence type="ECO:0000256" key="8">
    <source>
        <dbReference type="SAM" id="MobiDB-lite"/>
    </source>
</evidence>
<dbReference type="InterPro" id="IPR004843">
    <property type="entry name" value="Calcineurin-like_PHP"/>
</dbReference>
<feature type="domain" description="Serine/threonine specific protein phosphatases" evidence="9">
    <location>
        <begin position="167"/>
        <end position="172"/>
    </location>
</feature>
<dbReference type="PANTHER" id="PTHR45668">
    <property type="entry name" value="SERINE/THREONINE-PROTEIN PHOSPHATASE 5-RELATED"/>
    <property type="match status" value="1"/>
</dbReference>
<evidence type="ECO:0000313" key="10">
    <source>
        <dbReference type="EMBL" id="CAE8687129.1"/>
    </source>
</evidence>
<evidence type="ECO:0000256" key="5">
    <source>
        <dbReference type="ARBA" id="ARBA00023211"/>
    </source>
</evidence>